<sequence length="106" mass="11780">MSDDPKPDPLSKLLATWREQPSARPEFRAEVWQRIEREAAADRSFAVWLRQHGLGLSAMAAATVLMAGAGGVLTAQRLNERERAARLDAYVSSIDPHQRVDLEDSP</sequence>
<keyword evidence="1" id="KW-0472">Membrane</keyword>
<accession>A0ABZ1CD54</accession>
<dbReference type="EMBL" id="CP139781">
    <property type="protein sequence ID" value="WRQ89609.1"/>
    <property type="molecule type" value="Genomic_DNA"/>
</dbReference>
<keyword evidence="3" id="KW-1185">Reference proteome</keyword>
<gene>
    <name evidence="2" type="ORF">K1X11_009325</name>
</gene>
<name>A0ABZ1CD54_9BACT</name>
<evidence type="ECO:0000313" key="3">
    <source>
        <dbReference type="Proteomes" id="UP000738431"/>
    </source>
</evidence>
<evidence type="ECO:0000313" key="2">
    <source>
        <dbReference type="EMBL" id="WRQ89609.1"/>
    </source>
</evidence>
<reference evidence="2 3" key="1">
    <citation type="submission" date="2021-08" db="EMBL/GenBank/DDBJ databases">
        <authorList>
            <person name="Zhang D."/>
            <person name="Zhang A."/>
            <person name="Wang L."/>
        </authorList>
    </citation>
    <scope>NUCLEOTIDE SEQUENCE [LARGE SCALE GENOMIC DNA]</scope>
    <source>
        <strain evidence="2 3">WL0086</strain>
    </source>
</reference>
<keyword evidence="1" id="KW-1133">Transmembrane helix</keyword>
<dbReference type="Proteomes" id="UP000738431">
    <property type="component" value="Chromosome"/>
</dbReference>
<feature type="transmembrane region" description="Helical" evidence="1">
    <location>
        <begin position="54"/>
        <end position="73"/>
    </location>
</feature>
<reference evidence="2 3" key="2">
    <citation type="submission" date="2023-12" db="EMBL/GenBank/DDBJ databases">
        <title>Description of an unclassified Opitutus bacterium of Verrucomicrobiota.</title>
        <authorList>
            <person name="Zhang D.-F."/>
        </authorList>
    </citation>
    <scope>NUCLEOTIDE SEQUENCE [LARGE SCALE GENOMIC DNA]</scope>
    <source>
        <strain evidence="2 3">WL0086</strain>
    </source>
</reference>
<proteinExistence type="predicted"/>
<protein>
    <submittedName>
        <fullName evidence="2">Uncharacterized protein</fullName>
    </submittedName>
</protein>
<dbReference type="RefSeq" id="WP_221029705.1">
    <property type="nucleotide sequence ID" value="NZ_CP139781.1"/>
</dbReference>
<evidence type="ECO:0000256" key="1">
    <source>
        <dbReference type="SAM" id="Phobius"/>
    </source>
</evidence>
<keyword evidence="1" id="KW-0812">Transmembrane</keyword>
<organism evidence="2 3">
    <name type="scientific">Actomonas aquatica</name>
    <dbReference type="NCBI Taxonomy" id="2866162"/>
    <lineage>
        <taxon>Bacteria</taxon>
        <taxon>Pseudomonadati</taxon>
        <taxon>Verrucomicrobiota</taxon>
        <taxon>Opitutia</taxon>
        <taxon>Opitutales</taxon>
        <taxon>Opitutaceae</taxon>
        <taxon>Actomonas</taxon>
    </lineage>
</organism>